<dbReference type="PROSITE" id="PS50076">
    <property type="entry name" value="DNAJ_2"/>
    <property type="match status" value="1"/>
</dbReference>
<feature type="domain" description="J" evidence="2">
    <location>
        <begin position="15"/>
        <end position="79"/>
    </location>
</feature>
<keyword evidence="4" id="KW-1185">Reference proteome</keyword>
<feature type="non-terminal residue" evidence="3">
    <location>
        <position position="1"/>
    </location>
</feature>
<protein>
    <submittedName>
        <fullName evidence="3">DnaJ-domain-containing protein</fullName>
    </submittedName>
</protein>
<evidence type="ECO:0000256" key="1">
    <source>
        <dbReference type="ARBA" id="ARBA00023186"/>
    </source>
</evidence>
<dbReference type="SMART" id="SM00271">
    <property type="entry name" value="DnaJ"/>
    <property type="match status" value="1"/>
</dbReference>
<dbReference type="CDD" id="cd06257">
    <property type="entry name" value="DnaJ"/>
    <property type="match status" value="1"/>
</dbReference>
<dbReference type="EMBL" id="MCGT01000011">
    <property type="protein sequence ID" value="ORX55827.1"/>
    <property type="molecule type" value="Genomic_DNA"/>
</dbReference>
<dbReference type="PANTHER" id="PTHR44145:SF3">
    <property type="entry name" value="DNAJ HOMOLOG SUBFAMILY A MEMBER 3, MITOCHONDRIAL"/>
    <property type="match status" value="1"/>
</dbReference>
<evidence type="ECO:0000313" key="4">
    <source>
        <dbReference type="Proteomes" id="UP000242146"/>
    </source>
</evidence>
<dbReference type="InterPro" id="IPR051938">
    <property type="entry name" value="Apopto_cytoskel_mod"/>
</dbReference>
<dbReference type="Gene3D" id="1.10.287.110">
    <property type="entry name" value="DnaJ domain"/>
    <property type="match status" value="1"/>
</dbReference>
<reference evidence="3 4" key="1">
    <citation type="submission" date="2016-07" db="EMBL/GenBank/DDBJ databases">
        <title>Pervasive Adenine N6-methylation of Active Genes in Fungi.</title>
        <authorList>
            <consortium name="DOE Joint Genome Institute"/>
            <person name="Mondo S.J."/>
            <person name="Dannebaum R.O."/>
            <person name="Kuo R.C."/>
            <person name="Labutti K."/>
            <person name="Haridas S."/>
            <person name="Kuo A."/>
            <person name="Salamov A."/>
            <person name="Ahrendt S.R."/>
            <person name="Lipzen A."/>
            <person name="Sullivan W."/>
            <person name="Andreopoulos W.B."/>
            <person name="Clum A."/>
            <person name="Lindquist E."/>
            <person name="Daum C."/>
            <person name="Ramamoorthy G.K."/>
            <person name="Gryganskyi A."/>
            <person name="Culley D."/>
            <person name="Magnuson J.K."/>
            <person name="James T.Y."/>
            <person name="O'Malley M.A."/>
            <person name="Stajich J.E."/>
            <person name="Spatafora J.W."/>
            <person name="Visel A."/>
            <person name="Grigoriev I.V."/>
        </authorList>
    </citation>
    <scope>NUCLEOTIDE SEQUENCE [LARGE SCALE GENOMIC DNA]</scope>
    <source>
        <strain evidence="3 4">NRRL 3301</strain>
    </source>
</reference>
<dbReference type="PRINTS" id="PR00625">
    <property type="entry name" value="JDOMAIN"/>
</dbReference>
<dbReference type="Pfam" id="PF00226">
    <property type="entry name" value="DnaJ"/>
    <property type="match status" value="1"/>
</dbReference>
<keyword evidence="1" id="KW-0143">Chaperone</keyword>
<sequence>FHADAVLYRRHHKQKHYDILQVQRHADKKTIKAQYYRLSKLYHPDMNPHDKSAHEKFLEVNDAYAVLGNEASRRQYDAE</sequence>
<dbReference type="STRING" id="101127.A0A1X2GKJ6"/>
<accession>A0A1X2GKJ6</accession>
<comment type="caution">
    <text evidence="3">The sequence shown here is derived from an EMBL/GenBank/DDBJ whole genome shotgun (WGS) entry which is preliminary data.</text>
</comment>
<feature type="non-terminal residue" evidence="3">
    <location>
        <position position="79"/>
    </location>
</feature>
<organism evidence="3 4">
    <name type="scientific">Hesseltinella vesiculosa</name>
    <dbReference type="NCBI Taxonomy" id="101127"/>
    <lineage>
        <taxon>Eukaryota</taxon>
        <taxon>Fungi</taxon>
        <taxon>Fungi incertae sedis</taxon>
        <taxon>Mucoromycota</taxon>
        <taxon>Mucoromycotina</taxon>
        <taxon>Mucoromycetes</taxon>
        <taxon>Mucorales</taxon>
        <taxon>Cunninghamellaceae</taxon>
        <taxon>Hesseltinella</taxon>
    </lineage>
</organism>
<dbReference type="SUPFAM" id="SSF46565">
    <property type="entry name" value="Chaperone J-domain"/>
    <property type="match status" value="1"/>
</dbReference>
<dbReference type="InterPro" id="IPR036869">
    <property type="entry name" value="J_dom_sf"/>
</dbReference>
<dbReference type="PANTHER" id="PTHR44145">
    <property type="entry name" value="DNAJ HOMOLOG SUBFAMILY A MEMBER 3, MITOCHONDRIAL"/>
    <property type="match status" value="1"/>
</dbReference>
<proteinExistence type="predicted"/>
<dbReference type="AlphaFoldDB" id="A0A1X2GKJ6"/>
<dbReference type="InterPro" id="IPR001623">
    <property type="entry name" value="DnaJ_domain"/>
</dbReference>
<dbReference type="OrthoDB" id="445556at2759"/>
<gene>
    <name evidence="3" type="ORF">DM01DRAFT_1258030</name>
</gene>
<name>A0A1X2GKJ6_9FUNG</name>
<evidence type="ECO:0000313" key="3">
    <source>
        <dbReference type="EMBL" id="ORX55827.1"/>
    </source>
</evidence>
<evidence type="ECO:0000259" key="2">
    <source>
        <dbReference type="PROSITE" id="PS50076"/>
    </source>
</evidence>
<dbReference type="Proteomes" id="UP000242146">
    <property type="component" value="Unassembled WGS sequence"/>
</dbReference>